<evidence type="ECO:0000313" key="3">
    <source>
        <dbReference type="EMBL" id="MCO1659203.1"/>
    </source>
</evidence>
<dbReference type="EMBL" id="JAGSOV010000063">
    <property type="protein sequence ID" value="MCO1659203.1"/>
    <property type="molecule type" value="Genomic_DNA"/>
</dbReference>
<accession>A0ABT1A856</accession>
<dbReference type="SUPFAM" id="SSF52540">
    <property type="entry name" value="P-loop containing nucleoside triphosphate hydrolases"/>
    <property type="match status" value="2"/>
</dbReference>
<dbReference type="Gene3D" id="3.40.50.300">
    <property type="entry name" value="P-loop containing nucleotide triphosphate hydrolases"/>
    <property type="match status" value="1"/>
</dbReference>
<evidence type="ECO:0000259" key="2">
    <source>
        <dbReference type="Pfam" id="PF08751"/>
    </source>
</evidence>
<keyword evidence="4" id="KW-1185">Reference proteome</keyword>
<comment type="caution">
    <text evidence="3">The sequence shown here is derived from an EMBL/GenBank/DDBJ whole genome shotgun (WGS) entry which is preliminary data.</text>
</comment>
<name>A0ABT1A856_9PSEU</name>
<evidence type="ECO:0000313" key="4">
    <source>
        <dbReference type="Proteomes" id="UP001165283"/>
    </source>
</evidence>
<evidence type="ECO:0000256" key="1">
    <source>
        <dbReference type="SAM" id="MobiDB-lite"/>
    </source>
</evidence>
<dbReference type="InterPro" id="IPR027417">
    <property type="entry name" value="P-loop_NTPase"/>
</dbReference>
<dbReference type="Pfam" id="PF08751">
    <property type="entry name" value="TrwC"/>
    <property type="match status" value="1"/>
</dbReference>
<proteinExistence type="predicted"/>
<dbReference type="NCBIfam" id="NF041492">
    <property type="entry name" value="MobF"/>
    <property type="match status" value="1"/>
</dbReference>
<feature type="compositionally biased region" description="Basic and acidic residues" evidence="1">
    <location>
        <begin position="1439"/>
        <end position="1450"/>
    </location>
</feature>
<dbReference type="SUPFAM" id="SSF55464">
    <property type="entry name" value="Origin of replication-binding domain, RBD-like"/>
    <property type="match status" value="1"/>
</dbReference>
<dbReference type="InterPro" id="IPR014862">
    <property type="entry name" value="TrwC"/>
</dbReference>
<dbReference type="Proteomes" id="UP001165283">
    <property type="component" value="Unassembled WGS sequence"/>
</dbReference>
<feature type="domain" description="TrwC relaxase" evidence="2">
    <location>
        <begin position="11"/>
        <end position="357"/>
    </location>
</feature>
<dbReference type="CDD" id="cd18809">
    <property type="entry name" value="SF1_C_RecD"/>
    <property type="match status" value="1"/>
</dbReference>
<gene>
    <name evidence="3" type="ORF">KDL28_29440</name>
</gene>
<feature type="region of interest" description="Disordered" evidence="1">
    <location>
        <begin position="1439"/>
        <end position="1470"/>
    </location>
</feature>
<sequence length="1470" mass="157034">MLRISSGYSPDYLLREVATGRESYYTGAVAEGEPPGRWWGAGAEKLGLTGLVDAQDMRALYERFLDPRDESFRNPSEWGEVSTLGHTGRRYLSEDELYAQALGREPDATAERRTELRTEAGRAARHNVAFFDVTFNVQKSVTLLHTAFEAEEVAARNRGEDDAAAAWGQFRQAVEDAIWAGNNAGLQYLADKAGYSRIGHHGGAAGRWVDAHEWTVASFFQHDSRDHDPHLHIHNAVLNRVEGPDGKWRTLDSKALYKFRPAAAAVAERLAAERLTDALGVLLAMRPDGKAREVVGIDPAALALISTRRRALTAKASELVEAFATRYGRAPNGLERERLMQQATLMTRQRKSHTGETRDQLLDRVDVTLRAEVTGGLAGVAREVLAARGAATPAAQRWAPTSVIETAIADVQQRKAGWTRADLFAAVNDALPDNLGLTDPAEIVELIEGLTDEALRQVTGLDAPHPGEDVLPDDMRLANGESALQAPGGKLYAAHAHIHTERVLVAATAEHEAAALPPEAAQRFVDELGESGIELGVDQAAAVRGVLTSGARVECLVGPAGTGKSFVVGALAKAWSDPELTGGATRRVVGLATSQIATDVLVGEGLTARNVARWLTTQDRLQAGPGSGRPQPVEEDAGWKLRAGDLVVVDESAMTETAALAAIHRHVEAADAKLLLVGDHRQLAAVGAGGAMDLAAAAGTRYELAEARRFTAPWERKASLRLRGGDPAVLGDYHQQGRLLDAGTREQAEQSAARAWLGDTLAGQHSILLVDTNEQAARLSAQLRAELVRLGRVDEQGAPLGLQGTYAGVGDLVQARRNGWELAGVEGNRRGPINRETYRVLAVREDGGLQVAPITAHGGADGPAGEVLGEAMVLPGDYVAEHLALGYASTVHAAQGLTVDTSHSVITPGTGPAALYVGMSRGCAANVAHVATTSEVGDPAQGGDRHAQHRNPRSVCEAILDTTDLAQSRSALATATESATEAGSVRTAGELLADAAQLASTARTASWLDRLTDGGVLTDRLRALIAAEDGAASLTRILRRVELAGRDAYGALAAAIEARPLDDARSPTNVIYTRIKDQGRYEPTGEAWADWVPQVEDPQWQNYLDTLAVAADDRTTELGEQLARETPEWASAALGPVPMETDARAVWERRAAQVVACRELGGFDDPSEALGPAPAAGQVEAYAAFRSAWRALGRPEADRSELELSDGQLRIRIRAAAREAACAPRYVANELAGTRQSADTYRHTAALRDAEAQAATDPVMQHWFRQQSADAAALAAVLDVQAAQLQHVDDARAEWLAHSATTRVEGERAAAELAARHVDDDPEPQITAAEWLAAHHVNLAAEDPHRPITDDTDFTDHDAASELSDIDRLDTDAAGYVDAEQPDLREIAAAEPAPVDEDDVRVPAADETATSLARAKRVLDEIDARTAEDARMAEAERNAELARWPVDHHNVPAGDAGSDDEPVLDRAEAP</sequence>
<reference evidence="3" key="1">
    <citation type="submission" date="2021-04" db="EMBL/GenBank/DDBJ databases">
        <title>Pseudonocardia sp. nov., isolated from sandy soil of mangrove forest.</title>
        <authorList>
            <person name="Zan Z."/>
            <person name="Huang R."/>
            <person name="Liu W."/>
        </authorList>
    </citation>
    <scope>NUCLEOTIDE SEQUENCE</scope>
    <source>
        <strain evidence="3">S2-4</strain>
    </source>
</reference>
<protein>
    <submittedName>
        <fullName evidence="3">Relaxase domain-containing protein</fullName>
    </submittedName>
</protein>
<organism evidence="3 4">
    <name type="scientific">Pseudonocardia humida</name>
    <dbReference type="NCBI Taxonomy" id="2800819"/>
    <lineage>
        <taxon>Bacteria</taxon>
        <taxon>Bacillati</taxon>
        <taxon>Actinomycetota</taxon>
        <taxon>Actinomycetes</taxon>
        <taxon>Pseudonocardiales</taxon>
        <taxon>Pseudonocardiaceae</taxon>
        <taxon>Pseudonocardia</taxon>
    </lineage>
</organism>
<dbReference type="Pfam" id="PF13604">
    <property type="entry name" value="AAA_30"/>
    <property type="match status" value="1"/>
</dbReference>